<dbReference type="SMART" id="SM00382">
    <property type="entry name" value="AAA"/>
    <property type="match status" value="1"/>
</dbReference>
<dbReference type="PANTHER" id="PTHR43790:SF4">
    <property type="entry name" value="GUANOSINE IMPORT ATP-BINDING PROTEIN NUPO"/>
    <property type="match status" value="1"/>
</dbReference>
<dbReference type="EMBL" id="UINC01051198">
    <property type="protein sequence ID" value="SVB65056.1"/>
    <property type="molecule type" value="Genomic_DNA"/>
</dbReference>
<sequence length="188" mass="20630">MEKIGKNFEGKQALDNAQFVAFPGEVHALIGENGAGKSTLMRILSALISPDSGSIKVLGKEVRLAVPSDARQAGVGMVHQEFLLIPAQTVLENLCLGNRFAGTGRILPRRYVRKKLQELKDEVGLSVEEDRLVEDLSVSERQKVEILKLLLRNPEVLIFDEPTSVLAPKEISDLMALFRILASDGKTV</sequence>
<dbReference type="GO" id="GO:0016887">
    <property type="term" value="F:ATP hydrolysis activity"/>
    <property type="evidence" value="ECO:0007669"/>
    <property type="project" value="InterPro"/>
</dbReference>
<gene>
    <name evidence="4" type="ORF">METZ01_LOCUS217910</name>
</gene>
<organism evidence="4">
    <name type="scientific">marine metagenome</name>
    <dbReference type="NCBI Taxonomy" id="408172"/>
    <lineage>
        <taxon>unclassified sequences</taxon>
        <taxon>metagenomes</taxon>
        <taxon>ecological metagenomes</taxon>
    </lineage>
</organism>
<dbReference type="PROSITE" id="PS50893">
    <property type="entry name" value="ABC_TRANSPORTER_2"/>
    <property type="match status" value="1"/>
</dbReference>
<dbReference type="AlphaFoldDB" id="A0A382FPK5"/>
<reference evidence="4" key="1">
    <citation type="submission" date="2018-05" db="EMBL/GenBank/DDBJ databases">
        <authorList>
            <person name="Lanie J.A."/>
            <person name="Ng W.-L."/>
            <person name="Kazmierczak K.M."/>
            <person name="Andrzejewski T.M."/>
            <person name="Davidsen T.M."/>
            <person name="Wayne K.J."/>
            <person name="Tettelin H."/>
            <person name="Glass J.I."/>
            <person name="Rusch D."/>
            <person name="Podicherti R."/>
            <person name="Tsui H.-C.T."/>
            <person name="Winkler M.E."/>
        </authorList>
    </citation>
    <scope>NUCLEOTIDE SEQUENCE</scope>
</reference>
<evidence type="ECO:0000256" key="1">
    <source>
        <dbReference type="ARBA" id="ARBA00022741"/>
    </source>
</evidence>
<name>A0A382FPK5_9ZZZZ</name>
<dbReference type="Pfam" id="PF00005">
    <property type="entry name" value="ABC_tran"/>
    <property type="match status" value="1"/>
</dbReference>
<dbReference type="InterPro" id="IPR003439">
    <property type="entry name" value="ABC_transporter-like_ATP-bd"/>
</dbReference>
<dbReference type="InterPro" id="IPR050107">
    <property type="entry name" value="ABC_carbohydrate_import_ATPase"/>
</dbReference>
<feature type="domain" description="ABC transporter" evidence="3">
    <location>
        <begin position="1"/>
        <end position="188"/>
    </location>
</feature>
<accession>A0A382FPK5</accession>
<evidence type="ECO:0000259" key="3">
    <source>
        <dbReference type="PROSITE" id="PS50893"/>
    </source>
</evidence>
<dbReference type="CDD" id="cd03216">
    <property type="entry name" value="ABC_Carb_Monos_I"/>
    <property type="match status" value="1"/>
</dbReference>
<evidence type="ECO:0000313" key="4">
    <source>
        <dbReference type="EMBL" id="SVB65056.1"/>
    </source>
</evidence>
<proteinExistence type="predicted"/>
<dbReference type="InterPro" id="IPR003593">
    <property type="entry name" value="AAA+_ATPase"/>
</dbReference>
<dbReference type="SUPFAM" id="SSF52540">
    <property type="entry name" value="P-loop containing nucleoside triphosphate hydrolases"/>
    <property type="match status" value="1"/>
</dbReference>
<dbReference type="PANTHER" id="PTHR43790">
    <property type="entry name" value="CARBOHYDRATE TRANSPORT ATP-BINDING PROTEIN MG119-RELATED"/>
    <property type="match status" value="1"/>
</dbReference>
<keyword evidence="1" id="KW-0547">Nucleotide-binding</keyword>
<keyword evidence="2" id="KW-0067">ATP-binding</keyword>
<dbReference type="InterPro" id="IPR027417">
    <property type="entry name" value="P-loop_NTPase"/>
</dbReference>
<feature type="non-terminal residue" evidence="4">
    <location>
        <position position="188"/>
    </location>
</feature>
<protein>
    <recommendedName>
        <fullName evidence="3">ABC transporter domain-containing protein</fullName>
    </recommendedName>
</protein>
<dbReference type="Gene3D" id="3.40.50.300">
    <property type="entry name" value="P-loop containing nucleotide triphosphate hydrolases"/>
    <property type="match status" value="1"/>
</dbReference>
<dbReference type="GO" id="GO:0005524">
    <property type="term" value="F:ATP binding"/>
    <property type="evidence" value="ECO:0007669"/>
    <property type="project" value="UniProtKB-KW"/>
</dbReference>
<evidence type="ECO:0000256" key="2">
    <source>
        <dbReference type="ARBA" id="ARBA00022840"/>
    </source>
</evidence>